<dbReference type="EMBL" id="JARKIB010000242">
    <property type="protein sequence ID" value="KAJ7720243.1"/>
    <property type="molecule type" value="Genomic_DNA"/>
</dbReference>
<proteinExistence type="predicted"/>
<comment type="caution">
    <text evidence="1">The sequence shown here is derived from an EMBL/GenBank/DDBJ whole genome shotgun (WGS) entry which is preliminary data.</text>
</comment>
<protein>
    <submittedName>
        <fullName evidence="1">Uncharacterized protein</fullName>
    </submittedName>
</protein>
<sequence length="229" mass="25480">MIPPVNEVLATRCGTSFPSALRLVKRANERDLQPWCLFLIRVGPPLSSHSAFLSTRQALPKDTSSLGLVACISVSPSSLPSTGLFSPVFVFPLTSDILEGPRNTCRPHPPRCLPSGSAHLPSVSPADAMRPISDSPTLRTRCCRVFAVPSTSLRHSFHQQTHMIILSERCVEWRNEKTILVLPALLSGHAPPHLCLTRQALSKSLRRWFFFAFRSPRCNFFFSRHFAVP</sequence>
<gene>
    <name evidence="1" type="ORF">B0H16DRAFT_390025</name>
</gene>
<keyword evidence="2" id="KW-1185">Reference proteome</keyword>
<evidence type="ECO:0000313" key="2">
    <source>
        <dbReference type="Proteomes" id="UP001215598"/>
    </source>
</evidence>
<accession>A0AAD7HH68</accession>
<reference evidence="1" key="1">
    <citation type="submission" date="2023-03" db="EMBL/GenBank/DDBJ databases">
        <title>Massive genome expansion in bonnet fungi (Mycena s.s.) driven by repeated elements and novel gene families across ecological guilds.</title>
        <authorList>
            <consortium name="Lawrence Berkeley National Laboratory"/>
            <person name="Harder C.B."/>
            <person name="Miyauchi S."/>
            <person name="Viragh M."/>
            <person name="Kuo A."/>
            <person name="Thoen E."/>
            <person name="Andreopoulos B."/>
            <person name="Lu D."/>
            <person name="Skrede I."/>
            <person name="Drula E."/>
            <person name="Henrissat B."/>
            <person name="Morin E."/>
            <person name="Kohler A."/>
            <person name="Barry K."/>
            <person name="LaButti K."/>
            <person name="Morin E."/>
            <person name="Salamov A."/>
            <person name="Lipzen A."/>
            <person name="Mereny Z."/>
            <person name="Hegedus B."/>
            <person name="Baldrian P."/>
            <person name="Stursova M."/>
            <person name="Weitz H."/>
            <person name="Taylor A."/>
            <person name="Grigoriev I.V."/>
            <person name="Nagy L.G."/>
            <person name="Martin F."/>
            <person name="Kauserud H."/>
        </authorList>
    </citation>
    <scope>NUCLEOTIDE SEQUENCE</scope>
    <source>
        <strain evidence="1">CBHHK182m</strain>
    </source>
</reference>
<organism evidence="1 2">
    <name type="scientific">Mycena metata</name>
    <dbReference type="NCBI Taxonomy" id="1033252"/>
    <lineage>
        <taxon>Eukaryota</taxon>
        <taxon>Fungi</taxon>
        <taxon>Dikarya</taxon>
        <taxon>Basidiomycota</taxon>
        <taxon>Agaricomycotina</taxon>
        <taxon>Agaricomycetes</taxon>
        <taxon>Agaricomycetidae</taxon>
        <taxon>Agaricales</taxon>
        <taxon>Marasmiineae</taxon>
        <taxon>Mycenaceae</taxon>
        <taxon>Mycena</taxon>
    </lineage>
</organism>
<dbReference type="Proteomes" id="UP001215598">
    <property type="component" value="Unassembled WGS sequence"/>
</dbReference>
<name>A0AAD7HH68_9AGAR</name>
<dbReference type="AlphaFoldDB" id="A0AAD7HH68"/>
<evidence type="ECO:0000313" key="1">
    <source>
        <dbReference type="EMBL" id="KAJ7720243.1"/>
    </source>
</evidence>